<keyword evidence="2 6" id="KW-0812">Transmembrane</keyword>
<dbReference type="SUPFAM" id="SSF103473">
    <property type="entry name" value="MFS general substrate transporter"/>
    <property type="match status" value="1"/>
</dbReference>
<feature type="transmembrane region" description="Helical" evidence="6">
    <location>
        <begin position="269"/>
        <end position="289"/>
    </location>
</feature>
<dbReference type="GO" id="GO:0022857">
    <property type="term" value="F:transmembrane transporter activity"/>
    <property type="evidence" value="ECO:0007669"/>
    <property type="project" value="TreeGrafter"/>
</dbReference>
<feature type="compositionally biased region" description="Gly residues" evidence="5">
    <location>
        <begin position="512"/>
        <end position="537"/>
    </location>
</feature>
<dbReference type="OrthoDB" id="3026777at2759"/>
<feature type="transmembrane region" description="Helical" evidence="6">
    <location>
        <begin position="485"/>
        <end position="503"/>
    </location>
</feature>
<evidence type="ECO:0000313" key="8">
    <source>
        <dbReference type="Proteomes" id="UP000245119"/>
    </source>
</evidence>
<dbReference type="Gene3D" id="1.20.1250.20">
    <property type="entry name" value="MFS general substrate transporter like domains"/>
    <property type="match status" value="1"/>
</dbReference>
<evidence type="ECO:0000256" key="1">
    <source>
        <dbReference type="ARBA" id="ARBA00004141"/>
    </source>
</evidence>
<dbReference type="GO" id="GO:0016020">
    <property type="term" value="C:membrane"/>
    <property type="evidence" value="ECO:0007669"/>
    <property type="project" value="UniProtKB-SubCell"/>
</dbReference>
<organism evidence="7 8">
    <name type="scientific">Pomacea canaliculata</name>
    <name type="common">Golden apple snail</name>
    <dbReference type="NCBI Taxonomy" id="400727"/>
    <lineage>
        <taxon>Eukaryota</taxon>
        <taxon>Metazoa</taxon>
        <taxon>Spiralia</taxon>
        <taxon>Lophotrochozoa</taxon>
        <taxon>Mollusca</taxon>
        <taxon>Gastropoda</taxon>
        <taxon>Caenogastropoda</taxon>
        <taxon>Architaenioglossa</taxon>
        <taxon>Ampullarioidea</taxon>
        <taxon>Ampullariidae</taxon>
        <taxon>Pomacea</taxon>
    </lineage>
</organism>
<keyword evidence="3 6" id="KW-1133">Transmembrane helix</keyword>
<keyword evidence="8" id="KW-1185">Reference proteome</keyword>
<feature type="region of interest" description="Disordered" evidence="5">
    <location>
        <begin position="512"/>
        <end position="550"/>
    </location>
</feature>
<name>A0A2T7NXI2_POMCA</name>
<feature type="transmembrane region" description="Helical" evidence="6">
    <location>
        <begin position="174"/>
        <end position="195"/>
    </location>
</feature>
<accession>A0A2T7NXI2</accession>
<feature type="transmembrane region" description="Helical" evidence="6">
    <location>
        <begin position="201"/>
        <end position="225"/>
    </location>
</feature>
<feature type="transmembrane region" description="Helical" evidence="6">
    <location>
        <begin position="364"/>
        <end position="384"/>
    </location>
</feature>
<feature type="transmembrane region" description="Helical" evidence="6">
    <location>
        <begin position="69"/>
        <end position="90"/>
    </location>
</feature>
<comment type="caution">
    <text evidence="7">The sequence shown here is derived from an EMBL/GenBank/DDBJ whole genome shotgun (WGS) entry which is preliminary data.</text>
</comment>
<evidence type="ECO:0000256" key="4">
    <source>
        <dbReference type="ARBA" id="ARBA00023136"/>
    </source>
</evidence>
<keyword evidence="4 6" id="KW-0472">Membrane</keyword>
<dbReference type="Proteomes" id="UP000245119">
    <property type="component" value="Linkage Group LG8"/>
</dbReference>
<dbReference type="InterPro" id="IPR036259">
    <property type="entry name" value="MFS_trans_sf"/>
</dbReference>
<proteinExistence type="predicted"/>
<evidence type="ECO:0000256" key="2">
    <source>
        <dbReference type="ARBA" id="ARBA00022692"/>
    </source>
</evidence>
<evidence type="ECO:0000256" key="6">
    <source>
        <dbReference type="SAM" id="Phobius"/>
    </source>
</evidence>
<protein>
    <recommendedName>
        <fullName evidence="9">Major facilitator superfamily (MFS) profile domain-containing protein</fullName>
    </recommendedName>
</protein>
<dbReference type="PANTHER" id="PTHR23507:SF1">
    <property type="entry name" value="FI18259P1-RELATED"/>
    <property type="match status" value="1"/>
</dbReference>
<dbReference type="EMBL" id="PZQS01000008">
    <property type="protein sequence ID" value="PVD25853.1"/>
    <property type="molecule type" value="Genomic_DNA"/>
</dbReference>
<feature type="transmembrane region" description="Helical" evidence="6">
    <location>
        <begin position="452"/>
        <end position="473"/>
    </location>
</feature>
<comment type="subcellular location">
    <subcellularLocation>
        <location evidence="1">Membrane</location>
        <topology evidence="1">Multi-pass membrane protein</topology>
    </subcellularLocation>
</comment>
<sequence>MAKMLSELLEPGRNGCAEKDSLLAQEGLVNSKSWHSTVAYGATETSWEQGLEPLPNAHKKLGSPSSVRARVSLFFVVFFYMISVLVLPPLTTPYYQDVFRPQFSNDSWLGATNKSSQATTCDTNSSDPSVHQQDKLQEYVAQFSLYVSLAKTVPMVIVTPLLGAASDVMGRRFIFFLPIVTGLLSQSFFAALVWFHLDVHFLFASNALAGVSGDFCVFLLAQFAYTADLTPLAGKARTLGIVLNEFVIRISSTLGKLAIGYIIENVDYFYASLVPVGGFALALLSLYYLPETVSRRQSNRTEVNPVTYLRTTFAFYISSGSAHERALFRMSFLLLLVNFLCVTGAGGVYVLYQRNAPFCWDPQQMGLFGAISTILPATSSVLLMRLLQTCCSDTTILVASMLSKVGQFVIIGLAQNDYMLYTSIAASFLSEASVGINRSIMSKMAGSEKQGALFASIAVTESLVSLASSTIYTTVYEATVERMRGAVFLLMAGLTGLNIVFTLRGGGAGGVGGKGGGGGVRGEGGEGGGGGGVGGKSYGLSRSLKSSTTE</sequence>
<evidence type="ECO:0008006" key="9">
    <source>
        <dbReference type="Google" id="ProtNLM"/>
    </source>
</evidence>
<dbReference type="AlphaFoldDB" id="A0A2T7NXI2"/>
<dbReference type="PANTHER" id="PTHR23507">
    <property type="entry name" value="ZGC:174356"/>
    <property type="match status" value="1"/>
</dbReference>
<feature type="transmembrane region" description="Helical" evidence="6">
    <location>
        <begin position="332"/>
        <end position="352"/>
    </location>
</feature>
<evidence type="ECO:0000256" key="5">
    <source>
        <dbReference type="SAM" id="MobiDB-lite"/>
    </source>
</evidence>
<evidence type="ECO:0000313" key="7">
    <source>
        <dbReference type="EMBL" id="PVD25853.1"/>
    </source>
</evidence>
<feature type="transmembrane region" description="Helical" evidence="6">
    <location>
        <begin position="143"/>
        <end position="162"/>
    </location>
</feature>
<gene>
    <name evidence="7" type="ORF">C0Q70_13517</name>
</gene>
<evidence type="ECO:0000256" key="3">
    <source>
        <dbReference type="ARBA" id="ARBA00022989"/>
    </source>
</evidence>
<reference evidence="7 8" key="1">
    <citation type="submission" date="2018-04" db="EMBL/GenBank/DDBJ databases">
        <title>The genome of golden apple snail Pomacea canaliculata provides insight into stress tolerance and invasive adaptation.</title>
        <authorList>
            <person name="Liu C."/>
            <person name="Liu B."/>
            <person name="Ren Y."/>
            <person name="Zhang Y."/>
            <person name="Wang H."/>
            <person name="Li S."/>
            <person name="Jiang F."/>
            <person name="Yin L."/>
            <person name="Zhang G."/>
            <person name="Qian W."/>
            <person name="Fan W."/>
        </authorList>
    </citation>
    <scope>NUCLEOTIDE SEQUENCE [LARGE SCALE GENOMIC DNA]</scope>
    <source>
        <strain evidence="7">SZHN2017</strain>
        <tissue evidence="7">Muscle</tissue>
    </source>
</reference>
<feature type="transmembrane region" description="Helical" evidence="6">
    <location>
        <begin position="246"/>
        <end position="263"/>
    </location>
</feature>